<dbReference type="Proteomes" id="UP000234275">
    <property type="component" value="Unassembled WGS sequence"/>
</dbReference>
<keyword evidence="9" id="KW-1185">Reference proteome</keyword>
<evidence type="ECO:0000313" key="9">
    <source>
        <dbReference type="Proteomes" id="UP000234275"/>
    </source>
</evidence>
<feature type="transmembrane region" description="Helical" evidence="6">
    <location>
        <begin position="251"/>
        <end position="277"/>
    </location>
</feature>
<comment type="subcellular location">
    <subcellularLocation>
        <location evidence="1">Membrane</location>
        <topology evidence="1">Multi-pass membrane protein</topology>
    </subcellularLocation>
</comment>
<evidence type="ECO:0000256" key="6">
    <source>
        <dbReference type="SAM" id="Phobius"/>
    </source>
</evidence>
<dbReference type="InterPro" id="IPR020846">
    <property type="entry name" value="MFS_dom"/>
</dbReference>
<dbReference type="PANTHER" id="PTHR23502:SF51">
    <property type="entry name" value="QUINIDINE RESISTANCE PROTEIN 1-RELATED"/>
    <property type="match status" value="1"/>
</dbReference>
<name>A0A2I2GNT6_9EURO</name>
<reference evidence="8 9" key="1">
    <citation type="submission" date="2016-12" db="EMBL/GenBank/DDBJ databases">
        <title>The genomes of Aspergillus section Nigri reveals drivers in fungal speciation.</title>
        <authorList>
            <consortium name="DOE Joint Genome Institute"/>
            <person name="Vesth T.C."/>
            <person name="Nybo J."/>
            <person name="Theobald S."/>
            <person name="Brandl J."/>
            <person name="Frisvad J.C."/>
            <person name="Nielsen K.F."/>
            <person name="Lyhne E.K."/>
            <person name="Kogle M.E."/>
            <person name="Kuo A."/>
            <person name="Riley R."/>
            <person name="Clum A."/>
            <person name="Nolan M."/>
            <person name="Lipzen A."/>
            <person name="Salamov A."/>
            <person name="Henrissat B."/>
            <person name="Wiebenga A."/>
            <person name="De Vries R.P."/>
            <person name="Grigoriev I.V."/>
            <person name="Mortensen U.H."/>
            <person name="Andersen M.R."/>
            <person name="Baker S.E."/>
        </authorList>
    </citation>
    <scope>NUCLEOTIDE SEQUENCE [LARGE SCALE GENOMIC DNA]</scope>
    <source>
        <strain evidence="8 9">IBT 23096</strain>
    </source>
</reference>
<dbReference type="EMBL" id="MSFO01000001">
    <property type="protein sequence ID" value="PLB54542.1"/>
    <property type="molecule type" value="Genomic_DNA"/>
</dbReference>
<feature type="transmembrane region" description="Helical" evidence="6">
    <location>
        <begin position="96"/>
        <end position="118"/>
    </location>
</feature>
<accession>A0A2I2GNT6</accession>
<feature type="transmembrane region" description="Helical" evidence="6">
    <location>
        <begin position="362"/>
        <end position="385"/>
    </location>
</feature>
<evidence type="ECO:0000256" key="1">
    <source>
        <dbReference type="ARBA" id="ARBA00004141"/>
    </source>
</evidence>
<feature type="transmembrane region" description="Helical" evidence="6">
    <location>
        <begin position="397"/>
        <end position="416"/>
    </location>
</feature>
<feature type="transmembrane region" description="Helical" evidence="6">
    <location>
        <begin position="159"/>
        <end position="179"/>
    </location>
</feature>
<proteinExistence type="predicted"/>
<dbReference type="Pfam" id="PF07690">
    <property type="entry name" value="MFS_1"/>
    <property type="match status" value="1"/>
</dbReference>
<dbReference type="PANTHER" id="PTHR23502">
    <property type="entry name" value="MAJOR FACILITATOR SUPERFAMILY"/>
    <property type="match status" value="1"/>
</dbReference>
<comment type="caution">
    <text evidence="8">The sequence shown here is derived from an EMBL/GenBank/DDBJ whole genome shotgun (WGS) entry which is preliminary data.</text>
</comment>
<sequence>MGPSPPYTVFTRVQRRCIVLIVTVAGLFSALSSQIYFPVLNIPRVNRRQILQGIAPTFLGSFADQVGRRPAYSICFVIYIAANIGLALQHNYVALLLLRCLQSAGSSSTVALSAAVVADIYPKEERGSSMGVVMAGAFVGPAIGPILGGLLARYLGWRAIFWCLMILSGLFFLPFLFFFPETARNVVGNGSRPAPTWSRPFIHHLRRSRRAPVAGAETDDAMRLRRERRSRFRFLNPVQSLSIIFQPRSGILLLANGILFAAYTCVMASIPSVFHALYALDELQIGLCYISLGTGAAVASTTTGRILDAYYRVLAGKTPDNVPIEKARCVVALPMLIAGGLSTLAFAWVLDLRVHLAAPVTLMFLIGCGVTGALSCAATLLVDLHPRNPGAASASNNFVRCLLAAGSAAFVDPLLAALGSGWGFTLVALVMLATGVQLPLLALQRGRLGGLSPANN</sequence>
<feature type="transmembrane region" description="Helical" evidence="6">
    <location>
        <begin position="18"/>
        <end position="39"/>
    </location>
</feature>
<dbReference type="InterPro" id="IPR001958">
    <property type="entry name" value="Tet-R_TetA/multi-R_MdtG-like"/>
</dbReference>
<organism evidence="8 9">
    <name type="scientific">Aspergillus steynii IBT 23096</name>
    <dbReference type="NCBI Taxonomy" id="1392250"/>
    <lineage>
        <taxon>Eukaryota</taxon>
        <taxon>Fungi</taxon>
        <taxon>Dikarya</taxon>
        <taxon>Ascomycota</taxon>
        <taxon>Pezizomycotina</taxon>
        <taxon>Eurotiomycetes</taxon>
        <taxon>Eurotiomycetidae</taxon>
        <taxon>Eurotiales</taxon>
        <taxon>Aspergillaceae</taxon>
        <taxon>Aspergillus</taxon>
        <taxon>Aspergillus subgen. Circumdati</taxon>
    </lineage>
</organism>
<keyword evidence="3 6" id="KW-0812">Transmembrane</keyword>
<gene>
    <name evidence="8" type="ORF">P170DRAFT_460655</name>
</gene>
<feature type="transmembrane region" description="Helical" evidence="6">
    <location>
        <begin position="327"/>
        <end position="350"/>
    </location>
</feature>
<feature type="transmembrane region" description="Helical" evidence="6">
    <location>
        <begin position="130"/>
        <end position="153"/>
    </location>
</feature>
<dbReference type="STRING" id="1392250.A0A2I2GNT6"/>
<evidence type="ECO:0000259" key="7">
    <source>
        <dbReference type="PROSITE" id="PS50850"/>
    </source>
</evidence>
<feature type="domain" description="Major facilitator superfamily (MFS) profile" evidence="7">
    <location>
        <begin position="1"/>
        <end position="447"/>
    </location>
</feature>
<evidence type="ECO:0000256" key="3">
    <source>
        <dbReference type="ARBA" id="ARBA00022692"/>
    </source>
</evidence>
<dbReference type="VEuPathDB" id="FungiDB:P170DRAFT_460655"/>
<dbReference type="GeneID" id="36559654"/>
<keyword evidence="5 6" id="KW-0472">Membrane</keyword>
<dbReference type="OrthoDB" id="440553at2759"/>
<dbReference type="RefSeq" id="XP_024709844.1">
    <property type="nucleotide sequence ID" value="XM_024851956.1"/>
</dbReference>
<evidence type="ECO:0000313" key="8">
    <source>
        <dbReference type="EMBL" id="PLB54542.1"/>
    </source>
</evidence>
<dbReference type="AlphaFoldDB" id="A0A2I2GNT6"/>
<dbReference type="InterPro" id="IPR011701">
    <property type="entry name" value="MFS"/>
</dbReference>
<dbReference type="InterPro" id="IPR036259">
    <property type="entry name" value="MFS_trans_sf"/>
</dbReference>
<evidence type="ECO:0000256" key="4">
    <source>
        <dbReference type="ARBA" id="ARBA00022989"/>
    </source>
</evidence>
<evidence type="ECO:0000256" key="2">
    <source>
        <dbReference type="ARBA" id="ARBA00022448"/>
    </source>
</evidence>
<dbReference type="PROSITE" id="PS50850">
    <property type="entry name" value="MFS"/>
    <property type="match status" value="1"/>
</dbReference>
<dbReference type="GO" id="GO:0005886">
    <property type="term" value="C:plasma membrane"/>
    <property type="evidence" value="ECO:0007669"/>
    <property type="project" value="TreeGrafter"/>
</dbReference>
<feature type="transmembrane region" description="Helical" evidence="6">
    <location>
        <begin position="422"/>
        <end position="443"/>
    </location>
</feature>
<keyword evidence="4 6" id="KW-1133">Transmembrane helix</keyword>
<dbReference type="SUPFAM" id="SSF103473">
    <property type="entry name" value="MFS general substrate transporter"/>
    <property type="match status" value="1"/>
</dbReference>
<protein>
    <submittedName>
        <fullName evidence="8">MFS general substrate transporter</fullName>
    </submittedName>
</protein>
<keyword evidence="2" id="KW-0813">Transport</keyword>
<dbReference type="Gene3D" id="1.20.1250.20">
    <property type="entry name" value="MFS general substrate transporter like domains"/>
    <property type="match status" value="1"/>
</dbReference>
<dbReference type="PRINTS" id="PR01035">
    <property type="entry name" value="TCRTETA"/>
</dbReference>
<feature type="transmembrane region" description="Helical" evidence="6">
    <location>
        <begin position="283"/>
        <end position="307"/>
    </location>
</feature>
<dbReference type="GO" id="GO:0022857">
    <property type="term" value="F:transmembrane transporter activity"/>
    <property type="evidence" value="ECO:0007669"/>
    <property type="project" value="InterPro"/>
</dbReference>
<feature type="transmembrane region" description="Helical" evidence="6">
    <location>
        <begin position="71"/>
        <end position="90"/>
    </location>
</feature>
<evidence type="ECO:0000256" key="5">
    <source>
        <dbReference type="ARBA" id="ARBA00023136"/>
    </source>
</evidence>